<feature type="domain" description="Transposase TnpC homeodomain" evidence="4">
    <location>
        <begin position="48"/>
        <end position="123"/>
    </location>
</feature>
<organism evidence="5 6">
    <name type="scientific">Roseomonas mucosa</name>
    <dbReference type="NCBI Taxonomy" id="207340"/>
    <lineage>
        <taxon>Bacteria</taxon>
        <taxon>Pseudomonadati</taxon>
        <taxon>Pseudomonadota</taxon>
        <taxon>Alphaproteobacteria</taxon>
        <taxon>Acetobacterales</taxon>
        <taxon>Roseomonadaceae</taxon>
        <taxon>Roseomonas</taxon>
    </lineage>
</organism>
<protein>
    <submittedName>
        <fullName evidence="5">Transposase and inactivated derivatives</fullName>
    </submittedName>
</protein>
<sequence length="454" mass="49508">MTRAPDQTGDVEALRAALAAEREARIAAEARATGLEARATGAEAMIAHLKLVIAKLRHDKFGASSERGRKLIDQLELELGDLIATVAEEAARAESQGGERPGAPPHRKPVRGPLPAHLPRERVVVPSPAACPCCGGKLSKLGEDITETLEVVPRSWKVIQTVRERFSCRSCETITQPPTPFHPIARGRAGPNLLAMILEAKFGQHLPLNRQSETYGREGVELSVSTLADWVGTAAAVLSPLHALVAAHVLAAERLHGDDTTVPLLARGKTVTARLWTYVRDARPFAGPAPPAALFQFSRDRTAEHPRRHLASYDGILQADAYAGFGELYRPDRKPGPITEAACWAHLRRKAFELAEVARAPLAAEAVRRIDRVFEAEREVNGCPVAERLAHRQAVVAPLVAELHAWMLETRGRMSRHNDVAKALDYALTRWEAFTGFLADGRVCLTNNTPGFIE</sequence>
<feature type="domain" description="Transposase IS66 zinc-finger binding" evidence="3">
    <location>
        <begin position="129"/>
        <end position="172"/>
    </location>
</feature>
<dbReference type="Pfam" id="PF13005">
    <property type="entry name" value="zf-IS66"/>
    <property type="match status" value="1"/>
</dbReference>
<dbReference type="Pfam" id="PF03050">
    <property type="entry name" value="DDE_Tnp_IS66"/>
    <property type="match status" value="1"/>
</dbReference>
<accession>A0A379PNA5</accession>
<evidence type="ECO:0000259" key="3">
    <source>
        <dbReference type="Pfam" id="PF13005"/>
    </source>
</evidence>
<evidence type="ECO:0000259" key="2">
    <source>
        <dbReference type="Pfam" id="PF03050"/>
    </source>
</evidence>
<reference evidence="5 6" key="1">
    <citation type="submission" date="2018-06" db="EMBL/GenBank/DDBJ databases">
        <authorList>
            <consortium name="Pathogen Informatics"/>
            <person name="Doyle S."/>
        </authorList>
    </citation>
    <scope>NUCLEOTIDE SEQUENCE [LARGE SCALE GENOMIC DNA]</scope>
    <source>
        <strain evidence="5 6">NCTC13291</strain>
    </source>
</reference>
<dbReference type="Pfam" id="PF13007">
    <property type="entry name" value="LZ_Tnp_IS66"/>
    <property type="match status" value="1"/>
</dbReference>
<evidence type="ECO:0000313" key="5">
    <source>
        <dbReference type="EMBL" id="SUE95506.1"/>
    </source>
</evidence>
<dbReference type="AlphaFoldDB" id="A0A379PNA5"/>
<dbReference type="EMBL" id="UGVN01000003">
    <property type="protein sequence ID" value="SUE95506.1"/>
    <property type="molecule type" value="Genomic_DNA"/>
</dbReference>
<feature type="domain" description="Transposase IS66 central" evidence="2">
    <location>
        <begin position="186"/>
        <end position="449"/>
    </location>
</feature>
<gene>
    <name evidence="5" type="ORF">NCTC13291_04393</name>
</gene>
<dbReference type="InterPro" id="IPR004291">
    <property type="entry name" value="Transposase_IS66_central"/>
</dbReference>
<evidence type="ECO:0000256" key="1">
    <source>
        <dbReference type="SAM" id="MobiDB-lite"/>
    </source>
</evidence>
<dbReference type="InterPro" id="IPR024463">
    <property type="entry name" value="Transposase_TnpC_homeodom"/>
</dbReference>
<dbReference type="InterPro" id="IPR052344">
    <property type="entry name" value="Transposase-related"/>
</dbReference>
<evidence type="ECO:0000259" key="4">
    <source>
        <dbReference type="Pfam" id="PF13007"/>
    </source>
</evidence>
<dbReference type="Proteomes" id="UP000254919">
    <property type="component" value="Unassembled WGS sequence"/>
</dbReference>
<evidence type="ECO:0000313" key="6">
    <source>
        <dbReference type="Proteomes" id="UP000254919"/>
    </source>
</evidence>
<dbReference type="InterPro" id="IPR024474">
    <property type="entry name" value="Znf_dom_IS66"/>
</dbReference>
<dbReference type="PANTHER" id="PTHR33678">
    <property type="entry name" value="BLL1576 PROTEIN"/>
    <property type="match status" value="1"/>
</dbReference>
<dbReference type="NCBIfam" id="NF033517">
    <property type="entry name" value="transpos_IS66"/>
    <property type="match status" value="1"/>
</dbReference>
<name>A0A379PNA5_9PROT</name>
<feature type="region of interest" description="Disordered" evidence="1">
    <location>
        <begin position="90"/>
        <end position="115"/>
    </location>
</feature>
<dbReference type="PANTHER" id="PTHR33678:SF1">
    <property type="entry name" value="BLL1576 PROTEIN"/>
    <property type="match status" value="1"/>
</dbReference>
<proteinExistence type="predicted"/>